<feature type="domain" description="Glycogen debranching enzyme C-terminal" evidence="1">
    <location>
        <begin position="264"/>
        <end position="615"/>
    </location>
</feature>
<dbReference type="GO" id="GO:0005980">
    <property type="term" value="P:glycogen catabolic process"/>
    <property type="evidence" value="ECO:0007669"/>
    <property type="project" value="InterPro"/>
</dbReference>
<dbReference type="Gene3D" id="1.50.10.10">
    <property type="match status" value="1"/>
</dbReference>
<dbReference type="PANTHER" id="PTHR10569:SF2">
    <property type="entry name" value="GLYCOGEN DEBRANCHING ENZYME"/>
    <property type="match status" value="1"/>
</dbReference>
<evidence type="ECO:0000259" key="2">
    <source>
        <dbReference type="Pfam" id="PF12439"/>
    </source>
</evidence>
<feature type="domain" description="Glycogen debranching enzyme bacterial and archaeal type N-terminal" evidence="2">
    <location>
        <begin position="19"/>
        <end position="217"/>
    </location>
</feature>
<dbReference type="RefSeq" id="WP_125118280.1">
    <property type="nucleotide sequence ID" value="NZ_AP019309.1"/>
</dbReference>
<organism evidence="3 4">
    <name type="scientific">Intestinibaculum porci</name>
    <dbReference type="NCBI Taxonomy" id="2487118"/>
    <lineage>
        <taxon>Bacteria</taxon>
        <taxon>Bacillati</taxon>
        <taxon>Bacillota</taxon>
        <taxon>Erysipelotrichia</taxon>
        <taxon>Erysipelotrichales</taxon>
        <taxon>Erysipelotrichaceae</taxon>
        <taxon>Intestinibaculum</taxon>
    </lineage>
</organism>
<dbReference type="Pfam" id="PF06202">
    <property type="entry name" value="GDE_C"/>
    <property type="match status" value="1"/>
</dbReference>
<dbReference type="GO" id="GO:0004135">
    <property type="term" value="F:amylo-alpha-1,6-glucosidase activity"/>
    <property type="evidence" value="ECO:0007669"/>
    <property type="project" value="InterPro"/>
</dbReference>
<dbReference type="GO" id="GO:0004134">
    <property type="term" value="F:4-alpha-glucanotransferase activity"/>
    <property type="evidence" value="ECO:0007669"/>
    <property type="project" value="InterPro"/>
</dbReference>
<proteinExistence type="predicted"/>
<dbReference type="EMBL" id="AP019309">
    <property type="protein sequence ID" value="BBH25326.1"/>
    <property type="molecule type" value="Genomic_DNA"/>
</dbReference>
<evidence type="ECO:0000313" key="4">
    <source>
        <dbReference type="Proteomes" id="UP000268059"/>
    </source>
</evidence>
<dbReference type="InterPro" id="IPR012341">
    <property type="entry name" value="6hp_glycosidase-like_sf"/>
</dbReference>
<name>A0A3G9J3I9_9FIRM</name>
<dbReference type="InterPro" id="IPR010401">
    <property type="entry name" value="AGL/Gdb1"/>
</dbReference>
<dbReference type="InterPro" id="IPR008928">
    <property type="entry name" value="6-hairpin_glycosidase_sf"/>
</dbReference>
<dbReference type="KEGG" id="ebm:SG0102_02600"/>
<dbReference type="PANTHER" id="PTHR10569">
    <property type="entry name" value="GLYCOGEN DEBRANCHING ENZYME"/>
    <property type="match status" value="1"/>
</dbReference>
<accession>A0A3G9J3I9</accession>
<keyword evidence="4" id="KW-1185">Reference proteome</keyword>
<dbReference type="InParanoid" id="A0A3G9J3I9"/>
<dbReference type="SUPFAM" id="SSF48208">
    <property type="entry name" value="Six-hairpin glycosidases"/>
    <property type="match status" value="1"/>
</dbReference>
<reference evidence="3 4" key="1">
    <citation type="submission" date="2018-11" db="EMBL/GenBank/DDBJ databases">
        <title>Novel Erysipelotrichaceae bacterium isolated from small intestine of a swine.</title>
        <authorList>
            <person name="Kim J.S."/>
            <person name="Choe H."/>
            <person name="Lee Y.R."/>
            <person name="Kim K.M."/>
            <person name="Park D.S."/>
        </authorList>
    </citation>
    <scope>NUCLEOTIDE SEQUENCE [LARGE SCALE GENOMIC DNA]</scope>
    <source>
        <strain evidence="3 4">SG0102</strain>
    </source>
</reference>
<dbReference type="InterPro" id="IPR032790">
    <property type="entry name" value="GDE_C"/>
</dbReference>
<dbReference type="Proteomes" id="UP000268059">
    <property type="component" value="Chromosome"/>
</dbReference>
<dbReference type="Pfam" id="PF12439">
    <property type="entry name" value="GDE_N"/>
    <property type="match status" value="1"/>
</dbReference>
<dbReference type="AlphaFoldDB" id="A0A3G9J3I9"/>
<sequence length="625" mass="71286">MKRITKNDITSHDPFTMPEWLLTNGLGGYAYLSVPFIHTKSYHALFNASLHPPVDRYSVLYDMLGCCRIDGQDYDLQDYFDYILIGDVITYVYTLHDITIKQTISLVHNKNTFVMNYHIFNPSAKTIEFYLRPILSLRIPDQVNEKAPEYAIFPYRNRLSIVPLNRKDTLIHMKISNGVFTQEHQDYTPAPYTFHQKMGGGIQDHLSIPGFFESIITDQQVNISVSCTLEEHIDDPITAIGSEIARKEALTFSKDALFNRLVKAADNFIVKRGDGHSIIAGYPWFTDWGRDTLISLEGLTLVTRRFNDAKDILTTFIETLKDGLCVNMFPDGNGDALYNTADASLWLIHATYQYYQYTHDYAFIKKYFSALQNIIFTYIKGTKHNIHLNDDFLLSAGSGEDQITWMDVRIHGKAVTPRHGCPVELNALWYNALCIMDQFAKLLGEESFFDMLAGKCKESFTKFFDTHKGYLYDVAYEDATMRPNQLYAFALPFPIIDQKQAASMVEKVYEQLYVGKGLRTLPADHPDYHGIYTGVVEKRDLAYHQGTAWGYLIGPFLRADYALYHNKARTALLLKPLLNSLDEQCINGINEIFDADAPHIGKGCVTQAWSVAEVLCIYANILKSD</sequence>
<dbReference type="InterPro" id="IPR024742">
    <property type="entry name" value="Glycogen_debranch_N"/>
</dbReference>
<dbReference type="OrthoDB" id="9761875at2"/>
<protein>
    <submittedName>
        <fullName evidence="3">Glycogen debranching protein</fullName>
    </submittedName>
</protein>
<gene>
    <name evidence="3" type="ORF">SG0102_02600</name>
</gene>
<evidence type="ECO:0000259" key="1">
    <source>
        <dbReference type="Pfam" id="PF06202"/>
    </source>
</evidence>
<evidence type="ECO:0000313" key="3">
    <source>
        <dbReference type="EMBL" id="BBH25326.1"/>
    </source>
</evidence>